<evidence type="ECO:0000256" key="5">
    <source>
        <dbReference type="ARBA" id="ARBA00022691"/>
    </source>
</evidence>
<proteinExistence type="inferred from homology"/>
<dbReference type="RefSeq" id="WP_054457170.1">
    <property type="nucleotide sequence ID" value="NZ_CYTK01000008.1"/>
</dbReference>
<protein>
    <recommendedName>
        <fullName evidence="2">site-specific DNA-methyltransferase (adenine-specific)</fullName>
        <ecNumber evidence="2">2.1.1.72</ecNumber>
    </recommendedName>
</protein>
<dbReference type="GO" id="GO:0032259">
    <property type="term" value="P:methylation"/>
    <property type="evidence" value="ECO:0007669"/>
    <property type="project" value="UniProtKB-KW"/>
</dbReference>
<dbReference type="PANTHER" id="PTHR42933:SF3">
    <property type="entry name" value="TYPE I RESTRICTION ENZYME MJAVIII METHYLASE SUBUNIT"/>
    <property type="match status" value="1"/>
</dbReference>
<dbReference type="Pfam" id="PF12161">
    <property type="entry name" value="HsdM_N"/>
    <property type="match status" value="1"/>
</dbReference>
<comment type="catalytic activity">
    <reaction evidence="7">
        <text>a 2'-deoxyadenosine in DNA + S-adenosyl-L-methionine = an N(6)-methyl-2'-deoxyadenosine in DNA + S-adenosyl-L-homocysteine + H(+)</text>
        <dbReference type="Rhea" id="RHEA:15197"/>
        <dbReference type="Rhea" id="RHEA-COMP:12418"/>
        <dbReference type="Rhea" id="RHEA-COMP:12419"/>
        <dbReference type="ChEBI" id="CHEBI:15378"/>
        <dbReference type="ChEBI" id="CHEBI:57856"/>
        <dbReference type="ChEBI" id="CHEBI:59789"/>
        <dbReference type="ChEBI" id="CHEBI:90615"/>
        <dbReference type="ChEBI" id="CHEBI:90616"/>
        <dbReference type="EC" id="2.1.1.72"/>
    </reaction>
</comment>
<feature type="domain" description="N6 adenine-specific DNA methyltransferase N-terminal" evidence="9">
    <location>
        <begin position="6"/>
        <end position="130"/>
    </location>
</feature>
<evidence type="ECO:0000313" key="10">
    <source>
        <dbReference type="EMBL" id="CUJ58227.1"/>
    </source>
</evidence>
<accession>A0AAD2J3B6</accession>
<evidence type="ECO:0000256" key="2">
    <source>
        <dbReference type="ARBA" id="ARBA00011900"/>
    </source>
</evidence>
<dbReference type="GO" id="GO:0009007">
    <property type="term" value="F:site-specific DNA-methyltransferase (adenine-specific) activity"/>
    <property type="evidence" value="ECO:0007669"/>
    <property type="project" value="UniProtKB-EC"/>
</dbReference>
<dbReference type="InterPro" id="IPR002052">
    <property type="entry name" value="DNA_methylase_N6_adenine_CS"/>
</dbReference>
<keyword evidence="5" id="KW-0949">S-adenosyl-L-methionine</keyword>
<dbReference type="InterPro" id="IPR051537">
    <property type="entry name" value="DNA_Adenine_Mtase"/>
</dbReference>
<evidence type="ECO:0000256" key="7">
    <source>
        <dbReference type="ARBA" id="ARBA00047942"/>
    </source>
</evidence>
<dbReference type="Gene3D" id="1.20.1260.30">
    <property type="match status" value="1"/>
</dbReference>
<reference evidence="10 11" key="1">
    <citation type="submission" date="2015-09" db="EMBL/GenBank/DDBJ databases">
        <authorList>
            <consortium name="Pathogen Informatics"/>
        </authorList>
    </citation>
    <scope>NUCLEOTIDE SEQUENCE [LARGE SCALE GENOMIC DNA]</scope>
    <source>
        <strain evidence="10 11">2789STDY5608625</strain>
    </source>
</reference>
<evidence type="ECO:0000259" key="9">
    <source>
        <dbReference type="Pfam" id="PF12161"/>
    </source>
</evidence>
<evidence type="ECO:0000256" key="3">
    <source>
        <dbReference type="ARBA" id="ARBA00022603"/>
    </source>
</evidence>
<dbReference type="GO" id="GO:0008170">
    <property type="term" value="F:N-methyltransferase activity"/>
    <property type="evidence" value="ECO:0007669"/>
    <property type="project" value="InterPro"/>
</dbReference>
<evidence type="ECO:0000259" key="8">
    <source>
        <dbReference type="Pfam" id="PF02384"/>
    </source>
</evidence>
<gene>
    <name evidence="10" type="ORF">ERS370000_04693</name>
</gene>
<dbReference type="PRINTS" id="PR00507">
    <property type="entry name" value="N12N6MTFRASE"/>
</dbReference>
<organism evidence="10 11">
    <name type="scientific">Achromobacter aegrifaciens</name>
    <dbReference type="NCBI Taxonomy" id="1287736"/>
    <lineage>
        <taxon>Bacteria</taxon>
        <taxon>Pseudomonadati</taxon>
        <taxon>Pseudomonadota</taxon>
        <taxon>Betaproteobacteria</taxon>
        <taxon>Burkholderiales</taxon>
        <taxon>Alcaligenaceae</taxon>
        <taxon>Achromobacter</taxon>
    </lineage>
</organism>
<feature type="domain" description="DNA methylase adenine-specific" evidence="8">
    <location>
        <begin position="138"/>
        <end position="456"/>
    </location>
</feature>
<keyword evidence="4 10" id="KW-0808">Transferase</keyword>
<sequence>MITGTIKSQVDRIWDAFWSGGISNPLEVIEQMTYLLFIKRLDEIHSVREKKAARLGKPIEEPVFSPEQQNLRWSVFKQLGDAATLYDVVANQVFPFIKTLGEADSTYATHMKDARFTIPTPALLAKVVDMLDAIPMDDRDTKGDLYEYMLGKIASAGQNGQFRTPRHIIKLMVEMMAPKPADTICDPACGTAGFLVAAAEYLQHHHSNEIYTDQASAKRFNHDTFHGFDFDSTMLRVGSMNMLLHGVENPAIENRDSLSESHAGVEGQFSLILANPPFAGSLDYESTAQDLQRMVKTKKTELLFLALFLRLLKPGGRAAVIVPDGVLFGSSKAHKTLRQMLVEEQKLDAIISMPSGVFRPYAGVSTAVLLFTKTNSGGTDRVWFYDMRADGYSLDDKRNELDHAKHENDNLPDILSRWQSQAGEAGRERTEQSFLVPKDEIAGNDYDLSINRYKQVVHEVVEFESPAKIIAELKALEAGIAKGMAELEELFA</sequence>
<dbReference type="InterPro" id="IPR022749">
    <property type="entry name" value="D12N6_MeTrfase_N"/>
</dbReference>
<evidence type="ECO:0000313" key="11">
    <source>
        <dbReference type="Proteomes" id="UP000044098"/>
    </source>
</evidence>
<dbReference type="GO" id="GO:0009307">
    <property type="term" value="P:DNA restriction-modification system"/>
    <property type="evidence" value="ECO:0007669"/>
    <property type="project" value="UniProtKB-KW"/>
</dbReference>
<evidence type="ECO:0000256" key="6">
    <source>
        <dbReference type="ARBA" id="ARBA00022747"/>
    </source>
</evidence>
<dbReference type="Proteomes" id="UP000044098">
    <property type="component" value="Unassembled WGS sequence"/>
</dbReference>
<name>A0AAD2J3B6_ACHAE</name>
<dbReference type="PANTHER" id="PTHR42933">
    <property type="entry name" value="SLR6095 PROTEIN"/>
    <property type="match status" value="1"/>
</dbReference>
<keyword evidence="6" id="KW-0680">Restriction system</keyword>
<comment type="similarity">
    <text evidence="1">Belongs to the N(4)/N(6)-methyltransferase family.</text>
</comment>
<evidence type="ECO:0000256" key="1">
    <source>
        <dbReference type="ARBA" id="ARBA00006594"/>
    </source>
</evidence>
<dbReference type="Gene3D" id="3.40.50.150">
    <property type="entry name" value="Vaccinia Virus protein VP39"/>
    <property type="match status" value="1"/>
</dbReference>
<keyword evidence="3 10" id="KW-0489">Methyltransferase</keyword>
<evidence type="ECO:0000256" key="4">
    <source>
        <dbReference type="ARBA" id="ARBA00022679"/>
    </source>
</evidence>
<dbReference type="SUPFAM" id="SSF53335">
    <property type="entry name" value="S-adenosyl-L-methionine-dependent methyltransferases"/>
    <property type="match status" value="1"/>
</dbReference>
<dbReference type="InterPro" id="IPR003356">
    <property type="entry name" value="DNA_methylase_A-5"/>
</dbReference>
<comment type="caution">
    <text evidence="10">The sequence shown here is derived from an EMBL/GenBank/DDBJ whole genome shotgun (WGS) entry which is preliminary data.</text>
</comment>
<dbReference type="InterPro" id="IPR038333">
    <property type="entry name" value="T1MK-like_N_sf"/>
</dbReference>
<dbReference type="AlphaFoldDB" id="A0AAD2J3B6"/>
<dbReference type="EC" id="2.1.1.72" evidence="2"/>
<dbReference type="Pfam" id="PF02384">
    <property type="entry name" value="N6_Mtase"/>
    <property type="match status" value="1"/>
</dbReference>
<dbReference type="GO" id="GO:0003677">
    <property type="term" value="F:DNA binding"/>
    <property type="evidence" value="ECO:0007669"/>
    <property type="project" value="InterPro"/>
</dbReference>
<dbReference type="EMBL" id="CYTK01000008">
    <property type="protein sequence ID" value="CUJ58227.1"/>
    <property type="molecule type" value="Genomic_DNA"/>
</dbReference>
<dbReference type="PROSITE" id="PS00092">
    <property type="entry name" value="N6_MTASE"/>
    <property type="match status" value="1"/>
</dbReference>
<dbReference type="InterPro" id="IPR029063">
    <property type="entry name" value="SAM-dependent_MTases_sf"/>
</dbReference>